<evidence type="ECO:0000313" key="8">
    <source>
        <dbReference type="Proteomes" id="UP000317429"/>
    </source>
</evidence>
<dbReference type="InterPro" id="IPR051452">
    <property type="entry name" value="Diverse_Oxidoreductases"/>
</dbReference>
<keyword evidence="1" id="KW-0001">2Fe-2S</keyword>
<evidence type="ECO:0000256" key="5">
    <source>
        <dbReference type="ARBA" id="ARBA00023014"/>
    </source>
</evidence>
<dbReference type="PROSITE" id="PS51085">
    <property type="entry name" value="2FE2S_FER_2"/>
    <property type="match status" value="1"/>
</dbReference>
<gene>
    <name evidence="7" type="primary">iorA_1</name>
    <name evidence="7" type="ORF">Pla175_26880</name>
</gene>
<dbReference type="InterPro" id="IPR036010">
    <property type="entry name" value="2Fe-2S_ferredoxin-like_sf"/>
</dbReference>
<reference evidence="7 8" key="1">
    <citation type="submission" date="2019-02" db="EMBL/GenBank/DDBJ databases">
        <title>Deep-cultivation of Planctomycetes and their phenomic and genomic characterization uncovers novel biology.</title>
        <authorList>
            <person name="Wiegand S."/>
            <person name="Jogler M."/>
            <person name="Boedeker C."/>
            <person name="Pinto D."/>
            <person name="Vollmers J."/>
            <person name="Rivas-Marin E."/>
            <person name="Kohn T."/>
            <person name="Peeters S.H."/>
            <person name="Heuer A."/>
            <person name="Rast P."/>
            <person name="Oberbeckmann S."/>
            <person name="Bunk B."/>
            <person name="Jeske O."/>
            <person name="Meyerdierks A."/>
            <person name="Storesund J.E."/>
            <person name="Kallscheuer N."/>
            <person name="Luecker S."/>
            <person name="Lage O.M."/>
            <person name="Pohl T."/>
            <person name="Merkel B.J."/>
            <person name="Hornburger P."/>
            <person name="Mueller R.-W."/>
            <person name="Bruemmer F."/>
            <person name="Labrenz M."/>
            <person name="Spormann A.M."/>
            <person name="Op den Camp H."/>
            <person name="Overmann J."/>
            <person name="Amann R."/>
            <person name="Jetten M.S.M."/>
            <person name="Mascher T."/>
            <person name="Medema M.H."/>
            <person name="Devos D.P."/>
            <person name="Kaster A.-K."/>
            <person name="Ovreas L."/>
            <person name="Rohde M."/>
            <person name="Galperin M.Y."/>
            <person name="Jogler C."/>
        </authorList>
    </citation>
    <scope>NUCLEOTIDE SEQUENCE [LARGE SCALE GENOMIC DNA]</scope>
    <source>
        <strain evidence="7 8">Pla175</strain>
    </source>
</reference>
<dbReference type="EMBL" id="CP036291">
    <property type="protein sequence ID" value="QDU89299.1"/>
    <property type="molecule type" value="Genomic_DNA"/>
</dbReference>
<dbReference type="GO" id="GO:0046872">
    <property type="term" value="F:metal ion binding"/>
    <property type="evidence" value="ECO:0007669"/>
    <property type="project" value="UniProtKB-KW"/>
</dbReference>
<keyword evidence="8" id="KW-1185">Reference proteome</keyword>
<keyword evidence="5" id="KW-0411">Iron-sulfur</keyword>
<feature type="domain" description="2Fe-2S ferredoxin-type" evidence="6">
    <location>
        <begin position="3"/>
        <end position="79"/>
    </location>
</feature>
<name>A0A518DCV5_9BACT</name>
<organism evidence="7 8">
    <name type="scientific">Pirellulimonas nuda</name>
    <dbReference type="NCBI Taxonomy" id="2528009"/>
    <lineage>
        <taxon>Bacteria</taxon>
        <taxon>Pseudomonadati</taxon>
        <taxon>Planctomycetota</taxon>
        <taxon>Planctomycetia</taxon>
        <taxon>Pirellulales</taxon>
        <taxon>Lacipirellulaceae</taxon>
        <taxon>Pirellulimonas</taxon>
    </lineage>
</organism>
<evidence type="ECO:0000256" key="2">
    <source>
        <dbReference type="ARBA" id="ARBA00022723"/>
    </source>
</evidence>
<accession>A0A518DCV5</accession>
<dbReference type="CDD" id="cd00207">
    <property type="entry name" value="fer2"/>
    <property type="match status" value="1"/>
</dbReference>
<dbReference type="Gene3D" id="1.10.150.120">
    <property type="entry name" value="[2Fe-2S]-binding domain"/>
    <property type="match status" value="1"/>
</dbReference>
<dbReference type="Pfam" id="PF00111">
    <property type="entry name" value="Fer2"/>
    <property type="match status" value="1"/>
</dbReference>
<dbReference type="PROSITE" id="PS00197">
    <property type="entry name" value="2FE2S_FER_1"/>
    <property type="match status" value="1"/>
</dbReference>
<evidence type="ECO:0000256" key="3">
    <source>
        <dbReference type="ARBA" id="ARBA00023002"/>
    </source>
</evidence>
<dbReference type="SUPFAM" id="SSF47741">
    <property type="entry name" value="CO dehydrogenase ISP C-domain like"/>
    <property type="match status" value="1"/>
</dbReference>
<dbReference type="GO" id="GO:0051537">
    <property type="term" value="F:2 iron, 2 sulfur cluster binding"/>
    <property type="evidence" value="ECO:0007669"/>
    <property type="project" value="UniProtKB-KW"/>
</dbReference>
<evidence type="ECO:0000256" key="4">
    <source>
        <dbReference type="ARBA" id="ARBA00023004"/>
    </source>
</evidence>
<dbReference type="InterPro" id="IPR006058">
    <property type="entry name" value="2Fe2S_fd_BS"/>
</dbReference>
<dbReference type="SUPFAM" id="SSF54292">
    <property type="entry name" value="2Fe-2S ferredoxin-like"/>
    <property type="match status" value="1"/>
</dbReference>
<sequence>MPGSFTISVNGADRAVVTDADRPLLDVLREELGLTGTKYGCGEGACGACTVILNGEAARSCITTIEEASGCEVETIEGLADRQQLHAVQQAFIDESAMQCGYCVPGQIMAAVALLRSAPQATRADVVAAMSGNLCRCCNYSRIRAAVEKASGAS</sequence>
<dbReference type="KEGG" id="pnd:Pla175_26880"/>
<dbReference type="InterPro" id="IPR036884">
    <property type="entry name" value="2Fe-2S-bd_dom_sf"/>
</dbReference>
<dbReference type="PANTHER" id="PTHR44379">
    <property type="entry name" value="OXIDOREDUCTASE WITH IRON-SULFUR SUBUNIT"/>
    <property type="match status" value="1"/>
</dbReference>
<dbReference type="Pfam" id="PF01799">
    <property type="entry name" value="Fer2_2"/>
    <property type="match status" value="1"/>
</dbReference>
<evidence type="ECO:0000313" key="7">
    <source>
        <dbReference type="EMBL" id="QDU89299.1"/>
    </source>
</evidence>
<dbReference type="InterPro" id="IPR012675">
    <property type="entry name" value="Beta-grasp_dom_sf"/>
</dbReference>
<dbReference type="GO" id="GO:0047121">
    <property type="term" value="F:isoquinoline 1-oxidoreductase activity"/>
    <property type="evidence" value="ECO:0007669"/>
    <property type="project" value="UniProtKB-EC"/>
</dbReference>
<dbReference type="EC" id="1.3.99.16" evidence="7"/>
<dbReference type="OrthoDB" id="9796880at2"/>
<dbReference type="AlphaFoldDB" id="A0A518DCV5"/>
<keyword evidence="4" id="KW-0408">Iron</keyword>
<dbReference type="PANTHER" id="PTHR44379:SF2">
    <property type="entry name" value="BLR6218 PROTEIN"/>
    <property type="match status" value="1"/>
</dbReference>
<keyword evidence="3 7" id="KW-0560">Oxidoreductase</keyword>
<dbReference type="Proteomes" id="UP000317429">
    <property type="component" value="Chromosome"/>
</dbReference>
<dbReference type="RefSeq" id="WP_145285549.1">
    <property type="nucleotide sequence ID" value="NZ_CP036291.1"/>
</dbReference>
<evidence type="ECO:0000259" key="6">
    <source>
        <dbReference type="PROSITE" id="PS51085"/>
    </source>
</evidence>
<evidence type="ECO:0000256" key="1">
    <source>
        <dbReference type="ARBA" id="ARBA00022714"/>
    </source>
</evidence>
<protein>
    <submittedName>
        <fullName evidence="7">Isoquinoline 1-oxidoreductase subunit alpha</fullName>
        <ecNumber evidence="7">1.3.99.16</ecNumber>
    </submittedName>
</protein>
<dbReference type="Gene3D" id="3.10.20.30">
    <property type="match status" value="1"/>
</dbReference>
<proteinExistence type="predicted"/>
<dbReference type="FunFam" id="3.10.20.30:FF:000020">
    <property type="entry name" value="Xanthine dehydrogenase iron-sulfur subunit"/>
    <property type="match status" value="1"/>
</dbReference>
<dbReference type="InterPro" id="IPR001041">
    <property type="entry name" value="2Fe-2S_ferredoxin-type"/>
</dbReference>
<dbReference type="InterPro" id="IPR002888">
    <property type="entry name" value="2Fe-2S-bd"/>
</dbReference>
<keyword evidence="2" id="KW-0479">Metal-binding</keyword>